<name>A0A4W3GGC8_CALMI</name>
<dbReference type="FunCoup" id="A0A4W3GGC8">
    <property type="interactions" value="126"/>
</dbReference>
<dbReference type="GeneTree" id="ENSGT00940000164970"/>
<dbReference type="PANTHER" id="PTHR33618">
    <property type="entry name" value="39S RIBOSOMAL PROTEIN L53, MITOCHONDRIAL"/>
    <property type="match status" value="1"/>
</dbReference>
<dbReference type="InParanoid" id="A0A4W3GGC8"/>
<gene>
    <name evidence="9" type="primary">mrpl53</name>
</gene>
<evidence type="ECO:0000256" key="6">
    <source>
        <dbReference type="ARBA" id="ARBA00023274"/>
    </source>
</evidence>
<evidence type="ECO:0000256" key="2">
    <source>
        <dbReference type="ARBA" id="ARBA00005557"/>
    </source>
</evidence>
<dbReference type="Proteomes" id="UP000314986">
    <property type="component" value="Unassembled WGS sequence"/>
</dbReference>
<dbReference type="AlphaFoldDB" id="A0A4W3GGC8"/>
<evidence type="ECO:0000256" key="5">
    <source>
        <dbReference type="ARBA" id="ARBA00023128"/>
    </source>
</evidence>
<reference evidence="9" key="5">
    <citation type="submission" date="2025-09" db="UniProtKB">
        <authorList>
            <consortium name="Ensembl"/>
        </authorList>
    </citation>
    <scope>IDENTIFICATION</scope>
</reference>
<protein>
    <recommendedName>
        <fullName evidence="7">Large ribosomal subunit protein mL53</fullName>
    </recommendedName>
    <alternativeName>
        <fullName evidence="8">39S ribosomal protein L53, mitochondrial</fullName>
    </alternativeName>
</protein>
<keyword evidence="6" id="KW-0687">Ribonucleoprotein</keyword>
<evidence type="ECO:0000256" key="1">
    <source>
        <dbReference type="ARBA" id="ARBA00004173"/>
    </source>
</evidence>
<accession>A0A4W3GGC8</accession>
<reference evidence="10" key="2">
    <citation type="journal article" date="2007" name="PLoS Biol.">
        <title>Survey sequencing and comparative analysis of the elephant shark (Callorhinchus milii) genome.</title>
        <authorList>
            <person name="Venkatesh B."/>
            <person name="Kirkness E.F."/>
            <person name="Loh Y.H."/>
            <person name="Halpern A.L."/>
            <person name="Lee A.P."/>
            <person name="Johnson J."/>
            <person name="Dandona N."/>
            <person name="Viswanathan L.D."/>
            <person name="Tay A."/>
            <person name="Venter J.C."/>
            <person name="Strausberg R.L."/>
            <person name="Brenner S."/>
        </authorList>
    </citation>
    <scope>NUCLEOTIDE SEQUENCE [LARGE SCALE GENOMIC DNA]</scope>
</reference>
<dbReference type="PANTHER" id="PTHR33618:SF1">
    <property type="entry name" value="LARGE RIBOSOMAL SUBUNIT PROTEIN ML53"/>
    <property type="match status" value="1"/>
</dbReference>
<evidence type="ECO:0000313" key="10">
    <source>
        <dbReference type="Proteomes" id="UP000314986"/>
    </source>
</evidence>
<reference evidence="9" key="4">
    <citation type="submission" date="2025-08" db="UniProtKB">
        <authorList>
            <consortium name="Ensembl"/>
        </authorList>
    </citation>
    <scope>IDENTIFICATION</scope>
</reference>
<dbReference type="Pfam" id="PF10780">
    <property type="entry name" value="MRP_L53"/>
    <property type="match status" value="1"/>
</dbReference>
<keyword evidence="4" id="KW-0689">Ribosomal protein</keyword>
<dbReference type="STRING" id="7868.ENSCMIP00000002458"/>
<dbReference type="Ensembl" id="ENSCMIT00000002545.1">
    <property type="protein sequence ID" value="ENSCMIP00000002458.1"/>
    <property type="gene ID" value="ENSCMIG00000001450.1"/>
</dbReference>
<dbReference type="InterPro" id="IPR052473">
    <property type="entry name" value="mtLSU_mL53"/>
</dbReference>
<evidence type="ECO:0000256" key="7">
    <source>
        <dbReference type="ARBA" id="ARBA00035180"/>
    </source>
</evidence>
<dbReference type="Gene3D" id="3.40.30.10">
    <property type="entry name" value="Glutaredoxin"/>
    <property type="match status" value="1"/>
</dbReference>
<organism evidence="9 10">
    <name type="scientific">Callorhinchus milii</name>
    <name type="common">Ghost shark</name>
    <dbReference type="NCBI Taxonomy" id="7868"/>
    <lineage>
        <taxon>Eukaryota</taxon>
        <taxon>Metazoa</taxon>
        <taxon>Chordata</taxon>
        <taxon>Craniata</taxon>
        <taxon>Vertebrata</taxon>
        <taxon>Chondrichthyes</taxon>
        <taxon>Holocephali</taxon>
        <taxon>Chimaeriformes</taxon>
        <taxon>Callorhinchidae</taxon>
        <taxon>Callorhinchus</taxon>
    </lineage>
</organism>
<reference evidence="10" key="1">
    <citation type="journal article" date="2006" name="Science">
        <title>Ancient noncoding elements conserved in the human genome.</title>
        <authorList>
            <person name="Venkatesh B."/>
            <person name="Kirkness E.F."/>
            <person name="Loh Y.H."/>
            <person name="Halpern A.L."/>
            <person name="Lee A.P."/>
            <person name="Johnson J."/>
            <person name="Dandona N."/>
            <person name="Viswanathan L.D."/>
            <person name="Tay A."/>
            <person name="Venter J.C."/>
            <person name="Strausberg R.L."/>
            <person name="Brenner S."/>
        </authorList>
    </citation>
    <scope>NUCLEOTIDE SEQUENCE [LARGE SCALE GENOMIC DNA]</scope>
</reference>
<reference evidence="10" key="3">
    <citation type="journal article" date="2014" name="Nature">
        <title>Elephant shark genome provides unique insights into gnathostome evolution.</title>
        <authorList>
            <consortium name="International Elephant Shark Genome Sequencing Consortium"/>
            <person name="Venkatesh B."/>
            <person name="Lee A.P."/>
            <person name="Ravi V."/>
            <person name="Maurya A.K."/>
            <person name="Lian M.M."/>
            <person name="Swann J.B."/>
            <person name="Ohta Y."/>
            <person name="Flajnik M.F."/>
            <person name="Sutoh Y."/>
            <person name="Kasahara M."/>
            <person name="Hoon S."/>
            <person name="Gangu V."/>
            <person name="Roy S.W."/>
            <person name="Irimia M."/>
            <person name="Korzh V."/>
            <person name="Kondrychyn I."/>
            <person name="Lim Z.W."/>
            <person name="Tay B.H."/>
            <person name="Tohari S."/>
            <person name="Kong K.W."/>
            <person name="Ho S."/>
            <person name="Lorente-Galdos B."/>
            <person name="Quilez J."/>
            <person name="Marques-Bonet T."/>
            <person name="Raney B.J."/>
            <person name="Ingham P.W."/>
            <person name="Tay A."/>
            <person name="Hillier L.W."/>
            <person name="Minx P."/>
            <person name="Boehm T."/>
            <person name="Wilson R.K."/>
            <person name="Brenner S."/>
            <person name="Warren W.C."/>
        </authorList>
    </citation>
    <scope>NUCLEOTIDE SEQUENCE [LARGE SCALE GENOMIC DNA]</scope>
</reference>
<evidence type="ECO:0000313" key="9">
    <source>
        <dbReference type="Ensembl" id="ENSCMIP00000002458.1"/>
    </source>
</evidence>
<proteinExistence type="inferred from homology"/>
<keyword evidence="10" id="KW-1185">Reference proteome</keyword>
<evidence type="ECO:0000256" key="3">
    <source>
        <dbReference type="ARBA" id="ARBA00022946"/>
    </source>
</evidence>
<comment type="similarity">
    <text evidence="2">Belongs to the mitochondrion-specific ribosomal protein mL53 family.</text>
</comment>
<dbReference type="GO" id="GO:0005762">
    <property type="term" value="C:mitochondrial large ribosomal subunit"/>
    <property type="evidence" value="ECO:0007669"/>
    <property type="project" value="TreeGrafter"/>
</dbReference>
<keyword evidence="5" id="KW-0496">Mitochondrion</keyword>
<comment type="subcellular location">
    <subcellularLocation>
        <location evidence="1">Mitochondrion</location>
    </subcellularLocation>
</comment>
<sequence length="168" mass="19210">MAAGRRVALRAVRDVTVRFCPFDGNVRSVREFLAAIGTEKARLTNSNCQIVADVRHDKSEPVVNVTFNDGEKLTMKGTNLTFKELISFFSERCAMKDPQAQETMVSKNSSALIKKIMLCIYAHVTHEVRSAHRLEELNEPHIYKQIVHLQRRLAVQHLIQHSAVFYFQ</sequence>
<evidence type="ECO:0000256" key="4">
    <source>
        <dbReference type="ARBA" id="ARBA00022980"/>
    </source>
</evidence>
<dbReference type="InterPro" id="IPR019716">
    <property type="entry name" value="Ribosomal_mL53"/>
</dbReference>
<evidence type="ECO:0000256" key="8">
    <source>
        <dbReference type="ARBA" id="ARBA00042721"/>
    </source>
</evidence>
<keyword evidence="3" id="KW-0809">Transit peptide</keyword>